<dbReference type="InterPro" id="IPR044696">
    <property type="entry name" value="WIP1/2/3"/>
</dbReference>
<keyword evidence="1" id="KW-0175">Coiled coil</keyword>
<keyword evidence="5" id="KW-1185">Reference proteome</keyword>
<name>A0ABD3BBJ1_9LAMI</name>
<proteinExistence type="predicted"/>
<feature type="compositionally biased region" description="Polar residues" evidence="2">
    <location>
        <begin position="1"/>
        <end position="10"/>
    </location>
</feature>
<reference evidence="5" key="1">
    <citation type="journal article" date="2024" name="IScience">
        <title>Strigolactones Initiate the Formation of Haustorium-like Structures in Castilleja.</title>
        <authorList>
            <person name="Buerger M."/>
            <person name="Peterson D."/>
            <person name="Chory J."/>
        </authorList>
    </citation>
    <scope>NUCLEOTIDE SEQUENCE [LARGE SCALE GENOMIC DNA]</scope>
</reference>
<keyword evidence="3" id="KW-0812">Transmembrane</keyword>
<comment type="caution">
    <text evidence="4">The sequence shown here is derived from an EMBL/GenBank/DDBJ whole genome shotgun (WGS) entry which is preliminary data.</text>
</comment>
<accession>A0ABD3BBJ1</accession>
<evidence type="ECO:0000256" key="1">
    <source>
        <dbReference type="SAM" id="Coils"/>
    </source>
</evidence>
<feature type="compositionally biased region" description="Basic residues" evidence="2">
    <location>
        <begin position="36"/>
        <end position="45"/>
    </location>
</feature>
<keyword evidence="3" id="KW-1133">Transmembrane helix</keyword>
<dbReference type="PANTHER" id="PTHR34562:SF8">
    <property type="entry name" value="WPP DOMAIN-INTERACTING PROTEIN 1"/>
    <property type="match status" value="1"/>
</dbReference>
<feature type="coiled-coil region" evidence="1">
    <location>
        <begin position="282"/>
        <end position="309"/>
    </location>
</feature>
<evidence type="ECO:0000256" key="3">
    <source>
        <dbReference type="SAM" id="Phobius"/>
    </source>
</evidence>
<evidence type="ECO:0000313" key="4">
    <source>
        <dbReference type="EMBL" id="KAL3614750.1"/>
    </source>
</evidence>
<dbReference type="EMBL" id="JAVIJP010000103">
    <property type="protein sequence ID" value="KAL3614750.1"/>
    <property type="molecule type" value="Genomic_DNA"/>
</dbReference>
<feature type="region of interest" description="Disordered" evidence="2">
    <location>
        <begin position="197"/>
        <end position="229"/>
    </location>
</feature>
<organism evidence="4 5">
    <name type="scientific">Castilleja foliolosa</name>
    <dbReference type="NCBI Taxonomy" id="1961234"/>
    <lineage>
        <taxon>Eukaryota</taxon>
        <taxon>Viridiplantae</taxon>
        <taxon>Streptophyta</taxon>
        <taxon>Embryophyta</taxon>
        <taxon>Tracheophyta</taxon>
        <taxon>Spermatophyta</taxon>
        <taxon>Magnoliopsida</taxon>
        <taxon>eudicotyledons</taxon>
        <taxon>Gunneridae</taxon>
        <taxon>Pentapetalae</taxon>
        <taxon>asterids</taxon>
        <taxon>lamiids</taxon>
        <taxon>Lamiales</taxon>
        <taxon>Orobanchaceae</taxon>
        <taxon>Pedicularideae</taxon>
        <taxon>Castillejinae</taxon>
        <taxon>Castilleja</taxon>
    </lineage>
</organism>
<feature type="compositionally biased region" description="Basic and acidic residues" evidence="2">
    <location>
        <begin position="155"/>
        <end position="175"/>
    </location>
</feature>
<feature type="transmembrane region" description="Helical" evidence="3">
    <location>
        <begin position="384"/>
        <end position="406"/>
    </location>
</feature>
<dbReference type="Proteomes" id="UP001632038">
    <property type="component" value="Unassembled WGS sequence"/>
</dbReference>
<evidence type="ECO:0000313" key="5">
    <source>
        <dbReference type="Proteomes" id="UP001632038"/>
    </source>
</evidence>
<feature type="compositionally biased region" description="Basic and acidic residues" evidence="2">
    <location>
        <begin position="205"/>
        <end position="229"/>
    </location>
</feature>
<feature type="region of interest" description="Disordered" evidence="2">
    <location>
        <begin position="147"/>
        <end position="175"/>
    </location>
</feature>
<feature type="region of interest" description="Disordered" evidence="2">
    <location>
        <begin position="1"/>
        <end position="126"/>
    </location>
</feature>
<evidence type="ECO:0000256" key="2">
    <source>
        <dbReference type="SAM" id="MobiDB-lite"/>
    </source>
</evidence>
<gene>
    <name evidence="4" type="ORF">CASFOL_041507</name>
</gene>
<protein>
    <submittedName>
        <fullName evidence="4">Uncharacterized protein</fullName>
    </submittedName>
</protein>
<dbReference type="AlphaFoldDB" id="A0ABD3BBJ1"/>
<keyword evidence="3" id="KW-0472">Membrane</keyword>
<dbReference type="PANTHER" id="PTHR34562">
    <property type="entry name" value="WPP DOMAIN-INTERACTING PROTEIN 2"/>
    <property type="match status" value="1"/>
</dbReference>
<sequence>MDLVNNTLGRESNGLLHDVNGKENEASISPATRKGYGLKKWRRIKRDATKSGGDSSDDTGHIAMHDLSNSVRKPSKRFQVLPEKSEGSVSSPNPIAGNSVDAGRTESENSEDQSSKSSTAVSAPKMRYEFSNNEKNGMSSLSGINTQHLQQQGKGRVEPSKKARGVKIEKANSRSSIESDLRSSDFVFVQGAYVTSNGKGGEGLENGHEDNLSWDGKKEKGGNRGSSSDRDALVESILVLQKAQEALEEEVLKFKEIGKDASKDGSISDDENVSSFSRILQSEVLETAKREAEAELEDLFKQRIETEIEYLTISRAIQKLSIADVNLSTISEEQKSTASKLPENKTGDKATVMLDKDADKFQKLCEDIASGNETMKLQKGVCKYTSYFLVQLLSLFVIFGIFIFGLSPDYVEVVPT</sequence>